<evidence type="ECO:0000313" key="2">
    <source>
        <dbReference type="EMBL" id="MBP1474185.1"/>
    </source>
</evidence>
<proteinExistence type="predicted"/>
<sequence length="470" mass="50962">MSPFAELGLEADADERAIKRAYAARLRQTRPEDDPQGFQALHAAYQAALASCRQRQAGPVRQVAPAPATLETTTVATQSAPTPSPVHAEVHEAPSPVGRLDLGVFVQDAIVHAADGNAEALDRWLHGIEALWSLDAKAQAGHALVAAIYRQAPPMPEACLETLLAFFGQDRTLTGHDAMALHQLRRRMDLAWHLAPARRGQLARALRLVERPQQRALDAVLKQLQQPFRWWQVLLRGLHTGFAREVAALVQRLCGGHLGLLPASLDRRQLAFWLSAADIHAIGLPRLALAGARVLATLLGSVVLGLFFGWVAGEDGAIDPGAVYVTVMLGLGLCAFVLALAAWWQLVRWQAGSAPAARWPGRLHAALVPLLVGSGLAVEWLAEAPLAGWPVLLLSGWLAAARALAGRQLPGNLRLWLWIGFVMASPVARTLAGADFQPAWFTGLFAAAALGAWGFDLWRRYRPWRPARVR</sequence>
<keyword evidence="1" id="KW-0812">Transmembrane</keyword>
<keyword evidence="1" id="KW-0472">Membrane</keyword>
<feature type="transmembrane region" description="Helical" evidence="1">
    <location>
        <begin position="416"/>
        <end position="434"/>
    </location>
</feature>
<reference evidence="2 3" key="1">
    <citation type="submission" date="2021-04" db="EMBL/GenBank/DDBJ databases">
        <authorList>
            <person name="Huq M.A."/>
        </authorList>
    </citation>
    <scope>NUCLEOTIDE SEQUENCE [LARGE SCALE GENOMIC DNA]</scope>
    <source>
        <strain evidence="2 3">MAH-13</strain>
    </source>
</reference>
<feature type="transmembrane region" description="Helical" evidence="1">
    <location>
        <begin position="440"/>
        <end position="458"/>
    </location>
</feature>
<keyword evidence="1" id="KW-1133">Transmembrane helix</keyword>
<feature type="transmembrane region" description="Helical" evidence="1">
    <location>
        <begin position="387"/>
        <end position="404"/>
    </location>
</feature>
<feature type="transmembrane region" description="Helical" evidence="1">
    <location>
        <begin position="287"/>
        <end position="310"/>
    </location>
</feature>
<comment type="caution">
    <text evidence="2">The sequence shown here is derived from an EMBL/GenBank/DDBJ whole genome shotgun (WGS) entry which is preliminary data.</text>
</comment>
<name>A0ABS4DMA0_9GAMM</name>
<evidence type="ECO:0000256" key="1">
    <source>
        <dbReference type="SAM" id="Phobius"/>
    </source>
</evidence>
<organism evidence="2 3">
    <name type="scientific">Frateuria flava</name>
    <dbReference type="NCBI Taxonomy" id="2821489"/>
    <lineage>
        <taxon>Bacteria</taxon>
        <taxon>Pseudomonadati</taxon>
        <taxon>Pseudomonadota</taxon>
        <taxon>Gammaproteobacteria</taxon>
        <taxon>Lysobacterales</taxon>
        <taxon>Rhodanobacteraceae</taxon>
        <taxon>Frateuria</taxon>
    </lineage>
</organism>
<dbReference type="EMBL" id="JAGJRS010000015">
    <property type="protein sequence ID" value="MBP1474185.1"/>
    <property type="molecule type" value="Genomic_DNA"/>
</dbReference>
<protein>
    <recommendedName>
        <fullName evidence="4">J domain-containing protein</fullName>
    </recommendedName>
</protein>
<dbReference type="RefSeq" id="WP_209618501.1">
    <property type="nucleotide sequence ID" value="NZ_JAGJRS010000015.1"/>
</dbReference>
<keyword evidence="3" id="KW-1185">Reference proteome</keyword>
<evidence type="ECO:0000313" key="3">
    <source>
        <dbReference type="Proteomes" id="UP000823790"/>
    </source>
</evidence>
<feature type="transmembrane region" description="Helical" evidence="1">
    <location>
        <begin position="322"/>
        <end position="343"/>
    </location>
</feature>
<accession>A0ABS4DMA0</accession>
<gene>
    <name evidence="2" type="ORF">J7I44_07735</name>
</gene>
<evidence type="ECO:0008006" key="4">
    <source>
        <dbReference type="Google" id="ProtNLM"/>
    </source>
</evidence>
<dbReference type="Proteomes" id="UP000823790">
    <property type="component" value="Unassembled WGS sequence"/>
</dbReference>